<evidence type="ECO:0000313" key="1">
    <source>
        <dbReference type="EMBL" id="OWK31290.1"/>
    </source>
</evidence>
<sequence>MVALLRAEARPPTSKALAAEVKAHVDVLERHLADDRPREAIATTLAMVFMDADHAIACVRRDGVLRASRYGFRGSLIARVAKAALGVRDLLAASPDRIAYLESVEALSRLAGNALVLQQEIEATIRSRRAEVLKTVFVMVNSLFYHGWLNDNEASSLSGHRYSSEEYAEAASLVLRTYASMFPVDGASFAYVDAHAVGKNALVYERLLVAAIRLTKFREAELFIDGLPYRADNAGETVTVSSIDPDVERSIRLGYIQAQNQGMIRFTYLQEADPAVSMRSVIDRGFDDGSFQTLLEILEKPVRRLVLKLPAVPELFEQFFGRDDLFRDELQTMLALDVDNFGTFDELIFPITDRVTSMDIFKVQRYFNFLSCAYQRRLADLEDPAERGELTLTSTLLVIRHADLVEQMRLIFGDEDKSREIISLLTMDIGEPHLDLQYRPFVDAGGYYVIAPHVVAVSNLVRNVIVANRLRAAAIGPRDRMVLAVTEALRSVGFLVRNDFKTKIAGKELELDVVAWRDGSLFLLECKNAYHPVSVHEMRNSWDHIRGARKQLDKRREIFADPANQVAFFQKLNWEVDAPCDVHTGIVIANRVFHGASLNGHPIRQAHELINVLTSGRIVADEDSLSFWIGHDFQTADLIAYLGTTSIATDQLAALDPREWRYSMGYRELAFSSYVLDMAKWDRELRARHGPAIPGGRREDAG</sequence>
<evidence type="ECO:0000313" key="2">
    <source>
        <dbReference type="Proteomes" id="UP000197290"/>
    </source>
</evidence>
<protein>
    <recommendedName>
        <fullName evidence="3">NERD domain-containing protein</fullName>
    </recommendedName>
</protein>
<accession>A0A245ZNH4</accession>
<dbReference type="InterPro" id="IPR011335">
    <property type="entry name" value="Restrct_endonuc-II-like"/>
</dbReference>
<name>A0A245ZNH4_9SPHN</name>
<comment type="caution">
    <text evidence="1">The sequence shown here is derived from an EMBL/GenBank/DDBJ whole genome shotgun (WGS) entry which is preliminary data.</text>
</comment>
<keyword evidence="2" id="KW-1185">Reference proteome</keyword>
<dbReference type="AlphaFoldDB" id="A0A245ZNH4"/>
<dbReference type="EMBL" id="NBBI01000002">
    <property type="protein sequence ID" value="OWK31290.1"/>
    <property type="molecule type" value="Genomic_DNA"/>
</dbReference>
<evidence type="ECO:0008006" key="3">
    <source>
        <dbReference type="Google" id="ProtNLM"/>
    </source>
</evidence>
<reference evidence="1 2" key="1">
    <citation type="submission" date="2017-03" db="EMBL/GenBank/DDBJ databases">
        <title>Genome sequence of Sphingomonas dokdonensis DSM 21029.</title>
        <authorList>
            <person name="Poehlein A."/>
            <person name="Wuebbeler J.H."/>
            <person name="Steinbuechel A."/>
            <person name="Daniel R."/>
        </authorList>
    </citation>
    <scope>NUCLEOTIDE SEQUENCE [LARGE SCALE GENOMIC DNA]</scope>
    <source>
        <strain evidence="1 2">DSM 21029</strain>
    </source>
</reference>
<proteinExistence type="predicted"/>
<dbReference type="SUPFAM" id="SSF52980">
    <property type="entry name" value="Restriction endonuclease-like"/>
    <property type="match status" value="1"/>
</dbReference>
<dbReference type="Proteomes" id="UP000197290">
    <property type="component" value="Unassembled WGS sequence"/>
</dbReference>
<gene>
    <name evidence="1" type="ORF">SPDO_12970</name>
</gene>
<organism evidence="1 2">
    <name type="scientific">Sphingomonas dokdonensis</name>
    <dbReference type="NCBI Taxonomy" id="344880"/>
    <lineage>
        <taxon>Bacteria</taxon>
        <taxon>Pseudomonadati</taxon>
        <taxon>Pseudomonadota</taxon>
        <taxon>Alphaproteobacteria</taxon>
        <taxon>Sphingomonadales</taxon>
        <taxon>Sphingomonadaceae</taxon>
        <taxon>Sphingomonas</taxon>
    </lineage>
</organism>